<dbReference type="PRINTS" id="PR00081">
    <property type="entry name" value="GDHRDH"/>
</dbReference>
<dbReference type="GO" id="GO:0016020">
    <property type="term" value="C:membrane"/>
    <property type="evidence" value="ECO:0007669"/>
    <property type="project" value="UniProtKB-ARBA"/>
</dbReference>
<dbReference type="PANTHER" id="PTHR44196:SF1">
    <property type="entry name" value="DEHYDROGENASE_REDUCTASE SDR FAMILY MEMBER 7B"/>
    <property type="match status" value="1"/>
</dbReference>
<dbReference type="GO" id="GO:0006629">
    <property type="term" value="P:lipid metabolic process"/>
    <property type="evidence" value="ECO:0007669"/>
    <property type="project" value="UniProtKB-ARBA"/>
</dbReference>
<dbReference type="PROSITE" id="PS00061">
    <property type="entry name" value="ADH_SHORT"/>
    <property type="match status" value="1"/>
</dbReference>
<evidence type="ECO:0000256" key="1">
    <source>
        <dbReference type="ARBA" id="ARBA00006484"/>
    </source>
</evidence>
<dbReference type="Pfam" id="PF00106">
    <property type="entry name" value="adh_short"/>
    <property type="match status" value="1"/>
</dbReference>
<dbReference type="PANTHER" id="PTHR44196">
    <property type="entry name" value="DEHYDROGENASE/REDUCTASE SDR FAMILY MEMBER 7B"/>
    <property type="match status" value="1"/>
</dbReference>
<gene>
    <name evidence="11" type="primary">DHRS7B</name>
</gene>
<keyword evidence="3" id="KW-0560">Oxidoreductase</keyword>
<dbReference type="Proteomes" id="UP000694724">
    <property type="component" value="Unplaced"/>
</dbReference>
<dbReference type="SUPFAM" id="SSF51735">
    <property type="entry name" value="NAD(P)-binding Rossmann-fold domains"/>
    <property type="match status" value="1"/>
</dbReference>
<feature type="compositionally biased region" description="Polar residues" evidence="8">
    <location>
        <begin position="46"/>
        <end position="64"/>
    </location>
</feature>
<comment type="function">
    <text evidence="5">Putative oxidoreductase.</text>
</comment>
<keyword evidence="2" id="KW-0521">NADP</keyword>
<feature type="transmembrane region" description="Helical" evidence="9">
    <location>
        <begin position="533"/>
        <end position="559"/>
    </location>
</feature>
<dbReference type="PRINTS" id="PR00080">
    <property type="entry name" value="SDRFAMILY"/>
</dbReference>
<evidence type="ECO:0000256" key="7">
    <source>
        <dbReference type="ARBA" id="ARBA00043014"/>
    </source>
</evidence>
<dbReference type="Proteomes" id="UP000694727">
    <property type="component" value="Unplaced"/>
</dbReference>
<organism evidence="11 12">
    <name type="scientific">Sus scrofa</name>
    <name type="common">Pig</name>
    <dbReference type="NCBI Taxonomy" id="9823"/>
    <lineage>
        <taxon>Eukaryota</taxon>
        <taxon>Metazoa</taxon>
        <taxon>Chordata</taxon>
        <taxon>Craniata</taxon>
        <taxon>Vertebrata</taxon>
        <taxon>Euteleostomi</taxon>
        <taxon>Mammalia</taxon>
        <taxon>Eutheria</taxon>
        <taxon>Laurasiatheria</taxon>
        <taxon>Artiodactyla</taxon>
        <taxon>Suina</taxon>
        <taxon>Suidae</taxon>
        <taxon>Sus</taxon>
    </lineage>
</organism>
<dbReference type="Ensembl" id="ENSSSCT00055055550.1">
    <property type="protein sequence ID" value="ENSSSCP00055044337.1"/>
    <property type="gene ID" value="ENSSSCG00055027992.1"/>
</dbReference>
<evidence type="ECO:0000256" key="2">
    <source>
        <dbReference type="ARBA" id="ARBA00022857"/>
    </source>
</evidence>
<keyword evidence="9" id="KW-0472">Membrane</keyword>
<feature type="region of interest" description="Disordered" evidence="8">
    <location>
        <begin position="185"/>
        <end position="209"/>
    </location>
</feature>
<evidence type="ECO:0000313" key="11">
    <source>
        <dbReference type="Ensembl" id="ENSSSCP00025015764.1"/>
    </source>
</evidence>
<feature type="domain" description="Ketoreductase" evidence="10">
    <location>
        <begin position="299"/>
        <end position="489"/>
    </location>
</feature>
<evidence type="ECO:0000256" key="3">
    <source>
        <dbReference type="ARBA" id="ARBA00023002"/>
    </source>
</evidence>
<evidence type="ECO:0000256" key="5">
    <source>
        <dbReference type="ARBA" id="ARBA00037096"/>
    </source>
</evidence>
<dbReference type="Gene3D" id="3.40.50.720">
    <property type="entry name" value="NAD(P)-binding Rossmann-like Domain"/>
    <property type="match status" value="1"/>
</dbReference>
<evidence type="ECO:0000256" key="9">
    <source>
        <dbReference type="SAM" id="Phobius"/>
    </source>
</evidence>
<dbReference type="CDD" id="cd05332">
    <property type="entry name" value="11beta-HSD1_like_SDR_c"/>
    <property type="match status" value="1"/>
</dbReference>
<evidence type="ECO:0000256" key="4">
    <source>
        <dbReference type="ARBA" id="ARBA00023027"/>
    </source>
</evidence>
<dbReference type="FunFam" id="3.40.50.720:FF:000122">
    <property type="entry name" value="Dehydrogenase/reductase SDR family member 7B"/>
    <property type="match status" value="1"/>
</dbReference>
<protein>
    <recommendedName>
        <fullName evidence="6">Dehydrogenase/reductase SDR family member 7B</fullName>
    </recommendedName>
    <alternativeName>
        <fullName evidence="7">Short-chain dehydrogenase/reductase family 32C member 1</fullName>
    </alternativeName>
</protein>
<reference evidence="11" key="1">
    <citation type="submission" date="2025-05" db="UniProtKB">
        <authorList>
            <consortium name="Ensembl"/>
        </authorList>
    </citation>
    <scope>IDENTIFICATION</scope>
</reference>
<evidence type="ECO:0000256" key="6">
    <source>
        <dbReference type="ARBA" id="ARBA00040419"/>
    </source>
</evidence>
<feature type="transmembrane region" description="Helical" evidence="9">
    <location>
        <begin position="261"/>
        <end position="284"/>
    </location>
</feature>
<dbReference type="AlphaFoldDB" id="A0A8D0RQB6"/>
<evidence type="ECO:0000256" key="8">
    <source>
        <dbReference type="SAM" id="MobiDB-lite"/>
    </source>
</evidence>
<feature type="region of interest" description="Disordered" evidence="8">
    <location>
        <begin position="41"/>
        <end position="64"/>
    </location>
</feature>
<name>A0A8D0RQB6_PIG</name>
<dbReference type="SMART" id="SM00822">
    <property type="entry name" value="PKS_KR"/>
    <property type="match status" value="1"/>
</dbReference>
<keyword evidence="4" id="KW-0520">NAD</keyword>
<accession>A0A8D0RQB6</accession>
<dbReference type="GO" id="GO:0016616">
    <property type="term" value="F:oxidoreductase activity, acting on the CH-OH group of donors, NAD or NADP as acceptor"/>
    <property type="evidence" value="ECO:0007669"/>
    <property type="project" value="UniProtKB-ARBA"/>
</dbReference>
<keyword evidence="9" id="KW-0812">Transmembrane</keyword>
<evidence type="ECO:0000259" key="10">
    <source>
        <dbReference type="SMART" id="SM00822"/>
    </source>
</evidence>
<dbReference type="NCBIfam" id="NF004825">
    <property type="entry name" value="PRK06181.1"/>
    <property type="match status" value="1"/>
</dbReference>
<dbReference type="InterPro" id="IPR020904">
    <property type="entry name" value="Sc_DH/Rdtase_CS"/>
</dbReference>
<dbReference type="Ensembl" id="ENSSSCT00025037575.1">
    <property type="protein sequence ID" value="ENSSSCP00025015764.1"/>
    <property type="gene ID" value="ENSSSCG00025027583.1"/>
</dbReference>
<feature type="region of interest" description="Disordered" evidence="8">
    <location>
        <begin position="223"/>
        <end position="246"/>
    </location>
</feature>
<dbReference type="InterPro" id="IPR002347">
    <property type="entry name" value="SDR_fam"/>
</dbReference>
<proteinExistence type="inferred from homology"/>
<dbReference type="InterPro" id="IPR057326">
    <property type="entry name" value="KR_dom"/>
</dbReference>
<keyword evidence="9" id="KW-1133">Transmembrane helix</keyword>
<dbReference type="GO" id="GO:0005737">
    <property type="term" value="C:cytoplasm"/>
    <property type="evidence" value="ECO:0007669"/>
    <property type="project" value="UniProtKB-ARBA"/>
</dbReference>
<evidence type="ECO:0000313" key="12">
    <source>
        <dbReference type="Proteomes" id="UP000694727"/>
    </source>
</evidence>
<dbReference type="InterPro" id="IPR036291">
    <property type="entry name" value="NAD(P)-bd_dom_sf"/>
</dbReference>
<comment type="similarity">
    <text evidence="1">Belongs to the short-chain dehydrogenases/reductases (SDR) family.</text>
</comment>
<sequence length="571" mass="59690">MARGGSQARGLIGAVAAGLPHSHSNTGSEPRLQPTPQLMAILDPSPTEQGQGSNPQPHGSWSGSLTTATQRELQKAHLKPELCLGTGCLGSCHKCCSSPCTNSLACTECLTTAPRPVSGACTSGSAAALGTPPLPRPPRLGCVLPVLPESSARCSPAALPGLGPWRWAPELSGLPSGGVSVTPACSPLSGGPRLASQNTPRGPASEARSGIPERACWPAASAGLCSASSAPGPKTREDTRARTRHGPLCRPRRRSLLKARAMDLITSTATLPLLFGCVGVFGLLKLLQWLRTRAYVRDAVVVITGATSGLGRECARAFSAAGARLVLCGRNAEALEELSRELAASPAAKVQTHKPHTVTFDLADPGAIVGAAAEILRCFGHVDVLINNAGISYRGAVVDTSLDVDKRVMETNYFGPVALTKALLPSMIRRRQGHIVAISSIQGRISIPFRSAYAASKHATQAFFDCLRAEVEQHGVEVTVISPGYIHTHLSLNALTADGSKYGVMDESTAQGRSPAEVARDVLAAVGQRKKDVVLAGLAPSLAVYLRTLAPGLFFSLMASRARKERKSKHC</sequence>